<keyword evidence="4" id="KW-0863">Zinc-finger</keyword>
<evidence type="ECO:0000256" key="5">
    <source>
        <dbReference type="ARBA" id="ARBA00022833"/>
    </source>
</evidence>
<dbReference type="EMBL" id="JAEMOS010000002">
    <property type="protein sequence ID" value="MBJ7265566.1"/>
    <property type="molecule type" value="Genomic_DNA"/>
</dbReference>
<evidence type="ECO:0000256" key="8">
    <source>
        <dbReference type="ARBA" id="ARBA00023125"/>
    </source>
</evidence>
<feature type="compositionally biased region" description="Acidic residues" evidence="11">
    <location>
        <begin position="445"/>
        <end position="457"/>
    </location>
</feature>
<dbReference type="InterPro" id="IPR023406">
    <property type="entry name" value="Topo_IA_AS"/>
</dbReference>
<evidence type="ECO:0000259" key="12">
    <source>
        <dbReference type="PROSITE" id="PS50880"/>
    </source>
</evidence>
<dbReference type="Pfam" id="PF01751">
    <property type="entry name" value="Toprim"/>
    <property type="match status" value="1"/>
</dbReference>
<evidence type="ECO:0000256" key="1">
    <source>
        <dbReference type="ARBA" id="ARBA00000213"/>
    </source>
</evidence>
<comment type="caution">
    <text evidence="15">The sequence shown here is derived from an EMBL/GenBank/DDBJ whole genome shotgun (WGS) entry which is preliminary data.</text>
</comment>
<feature type="active site" description="O-(5'-phospho-DNA)-tyrosine intermediate" evidence="10">
    <location>
        <position position="308"/>
    </location>
</feature>
<comment type="caution">
    <text evidence="10">Lacks conserved residue(s) required for the propagation of feature annotation.</text>
</comment>
<evidence type="ECO:0000256" key="9">
    <source>
        <dbReference type="ARBA" id="ARBA00023235"/>
    </source>
</evidence>
<feature type="site" description="Interaction with DNA" evidence="10">
    <location>
        <position position="144"/>
    </location>
</feature>
<keyword evidence="17" id="KW-1185">Reference proteome</keyword>
<keyword evidence="7 10" id="KW-0799">Topoisomerase</keyword>
<dbReference type="InterPro" id="IPR000380">
    <property type="entry name" value="Topo_IA"/>
</dbReference>
<protein>
    <recommendedName>
        <fullName evidence="10">DNA topoisomerase 1</fullName>
        <ecNumber evidence="10">5.6.2.1</ecNumber>
    </recommendedName>
    <alternativeName>
        <fullName evidence="10">DNA topoisomerase I</fullName>
    </alternativeName>
</protein>
<organism evidence="15 16">
    <name type="scientific">Idiomarina abyssalis</name>
    <dbReference type="NCBI Taxonomy" id="86102"/>
    <lineage>
        <taxon>Bacteria</taxon>
        <taxon>Pseudomonadati</taxon>
        <taxon>Pseudomonadota</taxon>
        <taxon>Gammaproteobacteria</taxon>
        <taxon>Alteromonadales</taxon>
        <taxon>Idiomarinaceae</taxon>
        <taxon>Idiomarina</taxon>
    </lineage>
</organism>
<dbReference type="Gene3D" id="1.10.460.10">
    <property type="entry name" value="Topoisomerase I, domain 2"/>
    <property type="match status" value="1"/>
</dbReference>
<feature type="site" description="Interaction with DNA" evidence="10">
    <location>
        <position position="147"/>
    </location>
</feature>
<comment type="similarity">
    <text evidence="2 10">Belongs to the type IA topoisomerase family.</text>
</comment>
<dbReference type="InterPro" id="IPR013825">
    <property type="entry name" value="Topo_IA_cen_sub2"/>
</dbReference>
<feature type="site" description="Interaction with DNA" evidence="10">
    <location>
        <position position="520"/>
    </location>
</feature>
<dbReference type="PANTHER" id="PTHR42785:SF1">
    <property type="entry name" value="DNA TOPOISOMERASE"/>
    <property type="match status" value="1"/>
</dbReference>
<keyword evidence="5" id="KW-0862">Zinc</keyword>
<dbReference type="InterPro" id="IPR006171">
    <property type="entry name" value="TOPRIM_dom"/>
</dbReference>
<dbReference type="GO" id="GO:0003917">
    <property type="term" value="F:DNA topoisomerase type I (single strand cut, ATP-independent) activity"/>
    <property type="evidence" value="ECO:0007669"/>
    <property type="project" value="UniProtKB-UniRule"/>
</dbReference>
<sequence>MAKGDVLVIVESPAKAKTFNKYLNGQGFDVDSSAGHIRDLPKTEMGFDLESLRPTYEVTPDKKSVVARLRSKVKNARKVLLATDLDREGESIAWHLAQTLGLKKLNKPYSRIYFKEITKKALLQAIQNELSIDMSMVAAQEARRLLDRYVGYTMSPWLKGQMPGRGRLSAGRVQSVTLRIIVERCRAIENHIEEDYYIVKAHCLADDIVFEAVVNPESVTFKVPLGEKSNIPAGHISQRVEAQHVADFLLQGGPLTCVNIERKRTKEKPPAPFITATLQQAAANKLGFNPKLTMSLAQKLYESGKITYMRTDTENLGEEAISEIRNWVSQFEKLKGITNTLLPDKPNTFKSNNDAQEAHEAIRPTSFFDMGKDIKGENNTHTEQLKSLYRLILQRALCSQLKPALYDKTVATLQSVGDPKNGKGYELQAKGRVLVDKGWRAMLDGDDTVTQNEDEDSSKDQRLPDLMEGERYPVKETTAGDKKTRPPAYFTMASIVNELEKRGIGRPATYSATIDKLQNRKYTVNMKKGRRNVLVATELGCDVNDMLAGKFQFTDIEYTRLMEQQLDLIASKESNVREVLGTQIRQIKHEIEQNGGMPDADSFKPQVVQEECPECGEGQIVVRNGKSGPFGGCSNYPKCRHTMELTE</sequence>
<dbReference type="InterPro" id="IPR034149">
    <property type="entry name" value="TOPRIM_TopoI"/>
</dbReference>
<gene>
    <name evidence="10 15" type="primary">topA</name>
    <name evidence="14" type="ORF">JHC10_01275</name>
    <name evidence="15" type="ORF">JHC11_12265</name>
</gene>
<name>A0A8I1GB25_9GAMM</name>
<dbReference type="SMART" id="SM00493">
    <property type="entry name" value="TOPRIM"/>
    <property type="match status" value="1"/>
</dbReference>
<keyword evidence="9 10" id="KW-0413">Isomerase</keyword>
<dbReference type="Gene3D" id="3.30.65.10">
    <property type="entry name" value="Bacterial Topoisomerase I, domain 1"/>
    <property type="match status" value="1"/>
</dbReference>
<dbReference type="CDD" id="cd00186">
    <property type="entry name" value="TOP1Ac"/>
    <property type="match status" value="1"/>
</dbReference>
<evidence type="ECO:0000256" key="10">
    <source>
        <dbReference type="HAMAP-Rule" id="MF_00952"/>
    </source>
</evidence>
<dbReference type="SMART" id="SM00437">
    <property type="entry name" value="TOP1Ac"/>
    <property type="match status" value="1"/>
</dbReference>
<dbReference type="Pfam" id="PF01396">
    <property type="entry name" value="Zn_ribbon_Top1"/>
    <property type="match status" value="1"/>
</dbReference>
<accession>A0A8I1GB25</accession>
<evidence type="ECO:0000256" key="6">
    <source>
        <dbReference type="ARBA" id="ARBA00022842"/>
    </source>
</evidence>
<dbReference type="PROSITE" id="PS50880">
    <property type="entry name" value="TOPRIM"/>
    <property type="match status" value="1"/>
</dbReference>
<comment type="catalytic activity">
    <reaction evidence="1 10">
        <text>ATP-independent breakage of single-stranded DNA, followed by passage and rejoining.</text>
        <dbReference type="EC" id="5.6.2.1"/>
    </reaction>
</comment>
<dbReference type="SUPFAM" id="SSF56712">
    <property type="entry name" value="Prokaryotic type I DNA topoisomerase"/>
    <property type="match status" value="1"/>
</dbReference>
<dbReference type="PRINTS" id="PR00417">
    <property type="entry name" value="PRTPISMRASEI"/>
</dbReference>
<dbReference type="InterPro" id="IPR013498">
    <property type="entry name" value="Topo_IA_Znf"/>
</dbReference>
<evidence type="ECO:0000256" key="3">
    <source>
        <dbReference type="ARBA" id="ARBA00022723"/>
    </source>
</evidence>
<feature type="site" description="Interaction with DNA" evidence="10">
    <location>
        <position position="36"/>
    </location>
</feature>
<comment type="subunit">
    <text evidence="10">Monomer.</text>
</comment>
<dbReference type="Proteomes" id="UP000621390">
    <property type="component" value="Unassembled WGS sequence"/>
</dbReference>
<evidence type="ECO:0000256" key="11">
    <source>
        <dbReference type="SAM" id="MobiDB-lite"/>
    </source>
</evidence>
<feature type="compositionally biased region" description="Basic and acidic residues" evidence="11">
    <location>
        <begin position="458"/>
        <end position="470"/>
    </location>
</feature>
<feature type="domain" description="Toprim" evidence="12">
    <location>
        <begin position="5"/>
        <end position="117"/>
    </location>
</feature>
<feature type="site" description="Interaction with DNA" evidence="10">
    <location>
        <position position="152"/>
    </location>
</feature>
<feature type="domain" description="Topo IA-type catalytic" evidence="13">
    <location>
        <begin position="133"/>
        <end position="592"/>
    </location>
</feature>
<feature type="site" description="Interaction with DNA" evidence="10">
    <location>
        <position position="143"/>
    </location>
</feature>
<evidence type="ECO:0000313" key="14">
    <source>
        <dbReference type="EMBL" id="MBJ7265566.1"/>
    </source>
</evidence>
<dbReference type="AlphaFoldDB" id="A0A8I1GB25"/>
<dbReference type="EMBL" id="JAEMOP010000009">
    <property type="protein sequence ID" value="MBJ7316760.1"/>
    <property type="molecule type" value="Genomic_DNA"/>
</dbReference>
<dbReference type="HAMAP" id="MF_00952">
    <property type="entry name" value="Topoisom_1_prok"/>
    <property type="match status" value="1"/>
</dbReference>
<dbReference type="InterPro" id="IPR023405">
    <property type="entry name" value="Topo_IA_core_domain"/>
</dbReference>
<proteinExistence type="inferred from homology"/>
<dbReference type="Pfam" id="PF01131">
    <property type="entry name" value="Topoisom_bac"/>
    <property type="match status" value="1"/>
</dbReference>
<dbReference type="PROSITE" id="PS00396">
    <property type="entry name" value="TOPO_IA_1"/>
    <property type="match status" value="1"/>
</dbReference>
<dbReference type="InterPro" id="IPR028612">
    <property type="entry name" value="Topoisom_1_IA"/>
</dbReference>
<dbReference type="Proteomes" id="UP000655994">
    <property type="component" value="Unassembled WGS sequence"/>
</dbReference>
<feature type="region of interest" description="Interaction with DNA" evidence="10">
    <location>
        <begin position="169"/>
        <end position="174"/>
    </location>
</feature>
<dbReference type="InterPro" id="IPR013826">
    <property type="entry name" value="Topo_IA_cen_sub3"/>
</dbReference>
<dbReference type="CDD" id="cd03363">
    <property type="entry name" value="TOPRIM_TopoIA_TopoI"/>
    <property type="match status" value="1"/>
</dbReference>
<evidence type="ECO:0000259" key="13">
    <source>
        <dbReference type="PROSITE" id="PS52039"/>
    </source>
</evidence>
<feature type="site" description="Interaction with DNA" evidence="10">
    <location>
        <position position="310"/>
    </location>
</feature>
<dbReference type="GO" id="GO:0006265">
    <property type="term" value="P:DNA topological change"/>
    <property type="evidence" value="ECO:0007669"/>
    <property type="project" value="UniProtKB-UniRule"/>
</dbReference>
<dbReference type="InterPro" id="IPR003601">
    <property type="entry name" value="Topo_IA_2"/>
</dbReference>
<dbReference type="SUPFAM" id="SSF57783">
    <property type="entry name" value="Zinc beta-ribbon"/>
    <property type="match status" value="1"/>
</dbReference>
<feature type="region of interest" description="Disordered" evidence="11">
    <location>
        <begin position="445"/>
        <end position="470"/>
    </location>
</feature>
<dbReference type="GO" id="GO:0003677">
    <property type="term" value="F:DNA binding"/>
    <property type="evidence" value="ECO:0007669"/>
    <property type="project" value="UniProtKB-KW"/>
</dbReference>
<evidence type="ECO:0000256" key="2">
    <source>
        <dbReference type="ARBA" id="ARBA00009446"/>
    </source>
</evidence>
<dbReference type="PANTHER" id="PTHR42785">
    <property type="entry name" value="DNA TOPOISOMERASE, TYPE IA, CORE"/>
    <property type="match status" value="1"/>
</dbReference>
<evidence type="ECO:0000256" key="4">
    <source>
        <dbReference type="ARBA" id="ARBA00022771"/>
    </source>
</evidence>
<dbReference type="Gene3D" id="2.70.20.10">
    <property type="entry name" value="Topoisomerase I, domain 3"/>
    <property type="match status" value="1"/>
</dbReference>
<dbReference type="Gene3D" id="1.10.290.10">
    <property type="entry name" value="Topoisomerase I, domain 4"/>
    <property type="match status" value="1"/>
</dbReference>
<dbReference type="GO" id="GO:0008270">
    <property type="term" value="F:zinc ion binding"/>
    <property type="evidence" value="ECO:0007669"/>
    <property type="project" value="UniProtKB-KW"/>
</dbReference>
<evidence type="ECO:0000313" key="16">
    <source>
        <dbReference type="Proteomes" id="UP000621390"/>
    </source>
</evidence>
<reference evidence="15 17" key="1">
    <citation type="submission" date="2020-09" db="EMBL/GenBank/DDBJ databases">
        <title>Draft Genomes of Bacterial Isolates from North Pond Shallow Sediments.</title>
        <authorList>
            <person name="Kiel Reese B."/>
            <person name="Mullis M."/>
            <person name="Weisend R.E."/>
        </authorList>
    </citation>
    <scope>NUCLEOTIDE SEQUENCE</scope>
    <source>
        <strain evidence="15">KJE-2</strain>
        <strain evidence="14 17">KJE-3</strain>
    </source>
</reference>
<dbReference type="PROSITE" id="PS52039">
    <property type="entry name" value="TOPO_IA_2"/>
    <property type="match status" value="1"/>
</dbReference>
<dbReference type="InterPro" id="IPR005733">
    <property type="entry name" value="TopoI_bac-type"/>
</dbReference>
<comment type="function">
    <text evidence="10">Releases the supercoiling and torsional tension of DNA, which is introduced during the DNA replication and transcription, by transiently cleaving and rejoining one strand of the DNA duplex. Introduces a single-strand break via transesterification at a target site in duplex DNA. The scissile phosphodiester is attacked by the catalytic tyrosine of the enzyme, resulting in the formation of a DNA-(5'-phosphotyrosyl)-enzyme intermediate and the expulsion of a 3'-OH DNA strand. The free DNA strand then undergoes passage around the unbroken strand, thus removing DNA supercoils. Finally, in the religation step, the DNA 3'-OH attacks the covalent intermediate to expel the active-site tyrosine and restore the DNA phosphodiester backbone.</text>
</comment>
<dbReference type="InterPro" id="IPR013824">
    <property type="entry name" value="Topo_IA_cen_sub1"/>
</dbReference>
<keyword evidence="6" id="KW-0460">Magnesium</keyword>
<dbReference type="Gene3D" id="3.40.50.140">
    <property type="match status" value="1"/>
</dbReference>
<dbReference type="SMART" id="SM00436">
    <property type="entry name" value="TOP1Bc"/>
    <property type="match status" value="1"/>
</dbReference>
<dbReference type="GO" id="GO:0005694">
    <property type="term" value="C:chromosome"/>
    <property type="evidence" value="ECO:0007669"/>
    <property type="project" value="InterPro"/>
</dbReference>
<evidence type="ECO:0000313" key="15">
    <source>
        <dbReference type="EMBL" id="MBJ7316760.1"/>
    </source>
</evidence>
<dbReference type="NCBIfam" id="TIGR01051">
    <property type="entry name" value="topA_bact"/>
    <property type="match status" value="1"/>
</dbReference>
<keyword evidence="8 10" id="KW-0238">DNA-binding</keyword>
<evidence type="ECO:0000313" key="17">
    <source>
        <dbReference type="Proteomes" id="UP000655994"/>
    </source>
</evidence>
<keyword evidence="3" id="KW-0479">Metal-binding</keyword>
<evidence type="ECO:0000256" key="7">
    <source>
        <dbReference type="ARBA" id="ARBA00023029"/>
    </source>
</evidence>
<dbReference type="InterPro" id="IPR013497">
    <property type="entry name" value="Topo_IA_cen"/>
</dbReference>
<dbReference type="EC" id="5.6.2.1" evidence="10"/>
<dbReference type="InterPro" id="IPR003602">
    <property type="entry name" value="Topo_IA_DNA-bd_dom"/>
</dbReference>
<dbReference type="RefSeq" id="WP_199493455.1">
    <property type="nucleotide sequence ID" value="NZ_JAEMOP010000009.1"/>
</dbReference>